<dbReference type="GO" id="GO:0003700">
    <property type="term" value="F:DNA-binding transcription factor activity"/>
    <property type="evidence" value="ECO:0007669"/>
    <property type="project" value="InterPro"/>
</dbReference>
<organism evidence="14 15">
    <name type="scientific">Steinernema hermaphroditum</name>
    <dbReference type="NCBI Taxonomy" id="289476"/>
    <lineage>
        <taxon>Eukaryota</taxon>
        <taxon>Metazoa</taxon>
        <taxon>Ecdysozoa</taxon>
        <taxon>Nematoda</taxon>
        <taxon>Chromadorea</taxon>
        <taxon>Rhabditida</taxon>
        <taxon>Tylenchina</taxon>
        <taxon>Panagrolaimomorpha</taxon>
        <taxon>Strongyloidoidea</taxon>
        <taxon>Steinernematidae</taxon>
        <taxon>Steinernema</taxon>
    </lineage>
</organism>
<evidence type="ECO:0000256" key="6">
    <source>
        <dbReference type="ARBA" id="ARBA00023015"/>
    </source>
</evidence>
<dbReference type="PROSITE" id="PS00031">
    <property type="entry name" value="NUCLEAR_REC_DBD_1"/>
    <property type="match status" value="1"/>
</dbReference>
<feature type="domain" description="Nuclear receptor" evidence="12">
    <location>
        <begin position="52"/>
        <end position="128"/>
    </location>
</feature>
<dbReference type="PANTHER" id="PTHR45680">
    <property type="entry name" value="NUCLEAR HORMONE RECEPTOR FAMILY"/>
    <property type="match status" value="1"/>
</dbReference>
<dbReference type="GO" id="GO:0005634">
    <property type="term" value="C:nucleus"/>
    <property type="evidence" value="ECO:0007669"/>
    <property type="project" value="UniProtKB-SubCell"/>
</dbReference>
<reference evidence="14" key="1">
    <citation type="submission" date="2023-06" db="EMBL/GenBank/DDBJ databases">
        <title>Genomic analysis of the entomopathogenic nematode Steinernema hermaphroditum.</title>
        <authorList>
            <person name="Schwarz E.M."/>
            <person name="Heppert J.K."/>
            <person name="Baniya A."/>
            <person name="Schwartz H.T."/>
            <person name="Tan C.-H."/>
            <person name="Antoshechkin I."/>
            <person name="Sternberg P.W."/>
            <person name="Goodrich-Blair H."/>
            <person name="Dillman A.R."/>
        </authorList>
    </citation>
    <scope>NUCLEOTIDE SEQUENCE</scope>
    <source>
        <strain evidence="14">PS9179</strain>
        <tissue evidence="14">Whole animal</tissue>
    </source>
</reference>
<dbReference type="InterPro" id="IPR035500">
    <property type="entry name" value="NHR-like_dom_sf"/>
</dbReference>
<feature type="domain" description="NR LBD" evidence="13">
    <location>
        <begin position="209"/>
        <end position="460"/>
    </location>
</feature>
<dbReference type="PANTHER" id="PTHR45680:SF23">
    <property type="entry name" value="NUCLEAR HORMONE RECEPTOR FAMILY"/>
    <property type="match status" value="1"/>
</dbReference>
<dbReference type="CDD" id="cd06960">
    <property type="entry name" value="NR_DBD_HNF4A"/>
    <property type="match status" value="1"/>
</dbReference>
<protein>
    <recommendedName>
        <fullName evidence="16">Nuclear receptor domain-containing protein</fullName>
    </recommendedName>
</protein>
<keyword evidence="15" id="KW-1185">Reference proteome</keyword>
<dbReference type="Pfam" id="PF00105">
    <property type="entry name" value="zf-C4"/>
    <property type="match status" value="1"/>
</dbReference>
<evidence type="ECO:0000256" key="8">
    <source>
        <dbReference type="ARBA" id="ARBA00023163"/>
    </source>
</evidence>
<dbReference type="AlphaFoldDB" id="A0AA39HU14"/>
<evidence type="ECO:0008006" key="16">
    <source>
        <dbReference type="Google" id="ProtNLM"/>
    </source>
</evidence>
<dbReference type="SUPFAM" id="SSF57716">
    <property type="entry name" value="Glucocorticoid receptor-like (DNA-binding domain)"/>
    <property type="match status" value="1"/>
</dbReference>
<name>A0AA39HU14_9BILA</name>
<accession>A0AA39HU14</accession>
<keyword evidence="5 11" id="KW-0862">Zinc</keyword>
<gene>
    <name evidence="14" type="ORF">QR680_006033</name>
</gene>
<dbReference type="GO" id="GO:0008270">
    <property type="term" value="F:zinc ion binding"/>
    <property type="evidence" value="ECO:0007669"/>
    <property type="project" value="UniProtKB-KW"/>
</dbReference>
<dbReference type="Gene3D" id="3.30.50.10">
    <property type="entry name" value="Erythroid Transcription Factor GATA-1, subunit A"/>
    <property type="match status" value="1"/>
</dbReference>
<evidence type="ECO:0000259" key="12">
    <source>
        <dbReference type="PROSITE" id="PS51030"/>
    </source>
</evidence>
<dbReference type="SUPFAM" id="SSF48508">
    <property type="entry name" value="Nuclear receptor ligand-binding domain"/>
    <property type="match status" value="1"/>
</dbReference>
<evidence type="ECO:0000256" key="1">
    <source>
        <dbReference type="ARBA" id="ARBA00004123"/>
    </source>
</evidence>
<dbReference type="InterPro" id="IPR000536">
    <property type="entry name" value="Nucl_hrmn_rcpt_lig-bd"/>
</dbReference>
<dbReference type="Pfam" id="PF00104">
    <property type="entry name" value="Hormone_recep"/>
    <property type="match status" value="1"/>
</dbReference>
<dbReference type="InterPro" id="IPR013088">
    <property type="entry name" value="Znf_NHR/GATA"/>
</dbReference>
<evidence type="ECO:0000256" key="2">
    <source>
        <dbReference type="ARBA" id="ARBA00005993"/>
    </source>
</evidence>
<keyword evidence="10 11" id="KW-0539">Nucleus</keyword>
<keyword evidence="8 11" id="KW-0804">Transcription</keyword>
<evidence type="ECO:0000256" key="5">
    <source>
        <dbReference type="ARBA" id="ARBA00022833"/>
    </source>
</evidence>
<dbReference type="InterPro" id="IPR049636">
    <property type="entry name" value="HNF4-like_DBD"/>
</dbReference>
<evidence type="ECO:0000256" key="10">
    <source>
        <dbReference type="ARBA" id="ARBA00023242"/>
    </source>
</evidence>
<dbReference type="SMART" id="SM00430">
    <property type="entry name" value="HOLI"/>
    <property type="match status" value="1"/>
</dbReference>
<evidence type="ECO:0000313" key="14">
    <source>
        <dbReference type="EMBL" id="KAK0412090.1"/>
    </source>
</evidence>
<dbReference type="PROSITE" id="PS51030">
    <property type="entry name" value="NUCLEAR_REC_DBD_2"/>
    <property type="match status" value="1"/>
</dbReference>
<evidence type="ECO:0000256" key="11">
    <source>
        <dbReference type="RuleBase" id="RU004334"/>
    </source>
</evidence>
<keyword evidence="6 11" id="KW-0805">Transcription regulation</keyword>
<evidence type="ECO:0000256" key="7">
    <source>
        <dbReference type="ARBA" id="ARBA00023125"/>
    </source>
</evidence>
<evidence type="ECO:0000256" key="9">
    <source>
        <dbReference type="ARBA" id="ARBA00023170"/>
    </source>
</evidence>
<dbReference type="GO" id="GO:0000978">
    <property type="term" value="F:RNA polymerase II cis-regulatory region sequence-specific DNA binding"/>
    <property type="evidence" value="ECO:0007669"/>
    <property type="project" value="InterPro"/>
</dbReference>
<comment type="subcellular location">
    <subcellularLocation>
        <location evidence="1 11">Nucleus</location>
    </subcellularLocation>
</comment>
<dbReference type="InterPro" id="IPR051152">
    <property type="entry name" value="C.elegans_Orphan_NR"/>
</dbReference>
<dbReference type="PROSITE" id="PS51843">
    <property type="entry name" value="NR_LBD"/>
    <property type="match status" value="1"/>
</dbReference>
<dbReference type="PRINTS" id="PR00047">
    <property type="entry name" value="STROIDFINGER"/>
</dbReference>
<proteinExistence type="inferred from homology"/>
<dbReference type="Gene3D" id="1.10.565.10">
    <property type="entry name" value="Retinoid X Receptor"/>
    <property type="match status" value="1"/>
</dbReference>
<dbReference type="SMART" id="SM00399">
    <property type="entry name" value="ZnF_C4"/>
    <property type="match status" value="1"/>
</dbReference>
<dbReference type="InterPro" id="IPR001628">
    <property type="entry name" value="Znf_hrmn_rcpt"/>
</dbReference>
<evidence type="ECO:0000256" key="4">
    <source>
        <dbReference type="ARBA" id="ARBA00022771"/>
    </source>
</evidence>
<evidence type="ECO:0000313" key="15">
    <source>
        <dbReference type="Proteomes" id="UP001175271"/>
    </source>
</evidence>
<keyword evidence="4 11" id="KW-0863">Zinc-finger</keyword>
<comment type="caution">
    <text evidence="14">The sequence shown here is derived from an EMBL/GenBank/DDBJ whole genome shotgun (WGS) entry which is preliminary data.</text>
</comment>
<keyword evidence="7 11" id="KW-0238">DNA-binding</keyword>
<dbReference type="EMBL" id="JAUCMV010000003">
    <property type="protein sequence ID" value="KAK0412090.1"/>
    <property type="molecule type" value="Genomic_DNA"/>
</dbReference>
<comment type="similarity">
    <text evidence="2 11">Belongs to the nuclear hormone receptor family.</text>
</comment>
<evidence type="ECO:0000256" key="3">
    <source>
        <dbReference type="ARBA" id="ARBA00022723"/>
    </source>
</evidence>
<dbReference type="Proteomes" id="UP001175271">
    <property type="component" value="Unassembled WGS sequence"/>
</dbReference>
<keyword evidence="3 11" id="KW-0479">Metal-binding</keyword>
<evidence type="ECO:0000259" key="13">
    <source>
        <dbReference type="PROSITE" id="PS51843"/>
    </source>
</evidence>
<keyword evidence="9 11" id="KW-0675">Receptor</keyword>
<sequence>MDQHDGPLAILAKPIPSIGSSTSSNGSYSPVGSAGSPFKMEEIADIDVSSPRRLCKVCGDNAHGSHFQVLTCRACAAFFRRTCQQQRIYRCRRATKVCDVSKNAPYNCRYCRYEKCKKMGMKYHTVLSATTELPSDVNAGSPASPGPQVSMPQLLRRPHADDAIAEHRHVVPVSFHQQQILVPTDCVERKVKEILEAGVITYGPTLGAFRTTTMQRMMLAYENTFAAPTKLNESQVRVVQVHQLEDFATEIKESCIQVAKFLMSFPQFAQLSMPDKLAIFLRAVHLFSTMMYCYPSIRIFGNDVNDTRVYRGNNYAVEVGNFVFTSPNMAEQRYKEMNSCLLHISDVGVKKLLNPMKELQITEYELVFIQILICWNVQSLTNISEEAKDAAAQVVEEVSNEIHNYYMVDLKMTNYASRLVKLLNLQIAQEEVGELKRQQFNMARLFKLFEFALLGERILA</sequence>